<evidence type="ECO:0000313" key="2">
    <source>
        <dbReference type="EMBL" id="CUO82093.1"/>
    </source>
</evidence>
<gene>
    <name evidence="2" type="ORF">ERS852471_02381</name>
</gene>
<dbReference type="AlphaFoldDB" id="A0A174I4H4"/>
<dbReference type="InterPro" id="IPR024633">
    <property type="entry name" value="DnaA_N_dom"/>
</dbReference>
<organism evidence="2 3">
    <name type="scientific">Clostridium disporicum</name>
    <dbReference type="NCBI Taxonomy" id="84024"/>
    <lineage>
        <taxon>Bacteria</taxon>
        <taxon>Bacillati</taxon>
        <taxon>Bacillota</taxon>
        <taxon>Clostridia</taxon>
        <taxon>Eubacteriales</taxon>
        <taxon>Clostridiaceae</taxon>
        <taxon>Clostridium</taxon>
    </lineage>
</organism>
<sequence length="85" mass="9893">MKVINICDKLNSINLTQFLVEKLSDNLDSIKIDTWIKPLEIENNNGDFKIICPNAFHINIIKKRYEDMIMSALESKFSVKSIIFM</sequence>
<evidence type="ECO:0000313" key="3">
    <source>
        <dbReference type="Proteomes" id="UP000095594"/>
    </source>
</evidence>
<protein>
    <submittedName>
        <fullName evidence="2">Chromosomal replication initiation protein</fullName>
    </submittedName>
</protein>
<reference evidence="2 3" key="1">
    <citation type="submission" date="2015-09" db="EMBL/GenBank/DDBJ databases">
        <authorList>
            <consortium name="Pathogen Informatics"/>
        </authorList>
    </citation>
    <scope>NUCLEOTIDE SEQUENCE [LARGE SCALE GENOMIC DNA]</scope>
    <source>
        <strain evidence="2 3">2789STDY5834856</strain>
    </source>
</reference>
<proteinExistence type="predicted"/>
<evidence type="ECO:0000259" key="1">
    <source>
        <dbReference type="Pfam" id="PF11638"/>
    </source>
</evidence>
<dbReference type="EMBL" id="CYZX01000017">
    <property type="protein sequence ID" value="CUO82093.1"/>
    <property type="molecule type" value="Genomic_DNA"/>
</dbReference>
<dbReference type="Pfam" id="PF11638">
    <property type="entry name" value="DnaA_N"/>
    <property type="match status" value="1"/>
</dbReference>
<feature type="domain" description="DnaA N-terminal" evidence="1">
    <location>
        <begin position="21"/>
        <end position="74"/>
    </location>
</feature>
<dbReference type="InterPro" id="IPR038454">
    <property type="entry name" value="DnaA_N_sf"/>
</dbReference>
<dbReference type="RefSeq" id="WP_055266832.1">
    <property type="nucleotide sequence ID" value="NZ_CABIXQ010000017.1"/>
</dbReference>
<accession>A0A174I4H4</accession>
<dbReference type="Gene3D" id="3.30.300.180">
    <property type="match status" value="1"/>
</dbReference>
<dbReference type="Proteomes" id="UP000095594">
    <property type="component" value="Unassembled WGS sequence"/>
</dbReference>
<name>A0A174I4H4_9CLOT</name>